<dbReference type="PANTHER" id="PTHR30616:SF2">
    <property type="entry name" value="PURINE NUCLEOSIDE PHOSPHORYLASE LACC1"/>
    <property type="match status" value="1"/>
</dbReference>
<dbReference type="GO" id="GO:0016787">
    <property type="term" value="F:hydrolase activity"/>
    <property type="evidence" value="ECO:0007669"/>
    <property type="project" value="UniProtKB-KW"/>
</dbReference>
<dbReference type="EMBL" id="MBLM01000036">
    <property type="protein sequence ID" value="OHV43183.1"/>
    <property type="molecule type" value="Genomic_DNA"/>
</dbReference>
<keyword evidence="4" id="KW-0808">Transferase</keyword>
<evidence type="ECO:0000256" key="7">
    <source>
        <dbReference type="ARBA" id="ARBA00022833"/>
    </source>
</evidence>
<dbReference type="Gene3D" id="3.60.140.10">
    <property type="entry name" value="CNF1/YfiH-like putative cysteine hydrolases"/>
    <property type="match status" value="1"/>
</dbReference>
<proteinExistence type="inferred from homology"/>
<gene>
    <name evidence="14" type="ORF">CC117_11250</name>
</gene>
<keyword evidence="15" id="KW-1185">Reference proteome</keyword>
<reference evidence="15" key="1">
    <citation type="submission" date="2016-07" db="EMBL/GenBank/DDBJ databases">
        <title>Sequence Frankia sp. strain CcI1.17.</title>
        <authorList>
            <person name="Ghodhbane-Gtari F."/>
            <person name="Swanson E."/>
            <person name="Gueddou A."/>
            <person name="Morris K."/>
            <person name="Hezbri K."/>
            <person name="Ktari A."/>
            <person name="Nouioui I."/>
            <person name="Abebe-Akele F."/>
            <person name="Simpson S."/>
            <person name="Thomas K."/>
            <person name="Gtari M."/>
            <person name="Tisa L.S."/>
            <person name="Hurst S."/>
        </authorList>
    </citation>
    <scope>NUCLEOTIDE SEQUENCE [LARGE SCALE GENOMIC DNA]</scope>
    <source>
        <strain evidence="15">Cc1.17</strain>
    </source>
</reference>
<keyword evidence="6" id="KW-0378">Hydrolase</keyword>
<dbReference type="RefSeq" id="WP_071082757.1">
    <property type="nucleotide sequence ID" value="NZ_MBLM01000036.1"/>
</dbReference>
<protein>
    <recommendedName>
        <fullName evidence="12">Purine nucleoside phosphorylase</fullName>
    </recommendedName>
</protein>
<evidence type="ECO:0000256" key="1">
    <source>
        <dbReference type="ARBA" id="ARBA00000553"/>
    </source>
</evidence>
<dbReference type="GO" id="GO:0017061">
    <property type="term" value="F:S-methyl-5-thioadenosine phosphorylase activity"/>
    <property type="evidence" value="ECO:0007669"/>
    <property type="project" value="UniProtKB-EC"/>
</dbReference>
<dbReference type="InterPro" id="IPR003730">
    <property type="entry name" value="Cu_polyphenol_OxRdtase"/>
</dbReference>
<dbReference type="InterPro" id="IPR011324">
    <property type="entry name" value="Cytotoxic_necrot_fac-like_cat"/>
</dbReference>
<evidence type="ECO:0000256" key="4">
    <source>
        <dbReference type="ARBA" id="ARBA00022679"/>
    </source>
</evidence>
<evidence type="ECO:0000313" key="14">
    <source>
        <dbReference type="EMBL" id="OHV43183.1"/>
    </source>
</evidence>
<comment type="caution">
    <text evidence="14">The sequence shown here is derived from an EMBL/GenBank/DDBJ whole genome shotgun (WGS) entry which is preliminary data.</text>
</comment>
<dbReference type="AlphaFoldDB" id="A0A1S1R8D1"/>
<evidence type="ECO:0000256" key="5">
    <source>
        <dbReference type="ARBA" id="ARBA00022723"/>
    </source>
</evidence>
<comment type="catalytic activity">
    <reaction evidence="10">
        <text>adenosine + phosphate = alpha-D-ribose 1-phosphate + adenine</text>
        <dbReference type="Rhea" id="RHEA:27642"/>
        <dbReference type="ChEBI" id="CHEBI:16335"/>
        <dbReference type="ChEBI" id="CHEBI:16708"/>
        <dbReference type="ChEBI" id="CHEBI:43474"/>
        <dbReference type="ChEBI" id="CHEBI:57720"/>
        <dbReference type="EC" id="2.4.2.1"/>
    </reaction>
    <physiologicalReaction direction="left-to-right" evidence="10">
        <dbReference type="Rhea" id="RHEA:27643"/>
    </physiologicalReaction>
</comment>
<evidence type="ECO:0000256" key="13">
    <source>
        <dbReference type="SAM" id="MobiDB-lite"/>
    </source>
</evidence>
<dbReference type="OrthoDB" id="4279at2"/>
<dbReference type="SUPFAM" id="SSF64438">
    <property type="entry name" value="CNF1/YfiH-like putative cysteine hydrolases"/>
    <property type="match status" value="1"/>
</dbReference>
<comment type="similarity">
    <text evidence="3 12">Belongs to the purine nucleoside phosphorylase YfiH/LACC1 family.</text>
</comment>
<comment type="function">
    <text evidence="2">Purine nucleoside enzyme that catalyzes the phosphorolysis of adenosine and inosine nucleosides, yielding D-ribose 1-phosphate and the respective free bases, adenine and hypoxanthine. Also catalyzes the phosphorolysis of S-methyl-5'-thioadenosine into adenine and S-methyl-5-thio-alpha-D-ribose 1-phosphate. Also has adenosine deaminase activity.</text>
</comment>
<accession>A0A1S1R8D1</accession>
<comment type="catalytic activity">
    <reaction evidence="9">
        <text>adenosine + H2O + H(+) = inosine + NH4(+)</text>
        <dbReference type="Rhea" id="RHEA:24408"/>
        <dbReference type="ChEBI" id="CHEBI:15377"/>
        <dbReference type="ChEBI" id="CHEBI:15378"/>
        <dbReference type="ChEBI" id="CHEBI:16335"/>
        <dbReference type="ChEBI" id="CHEBI:17596"/>
        <dbReference type="ChEBI" id="CHEBI:28938"/>
        <dbReference type="EC" id="3.5.4.4"/>
    </reaction>
    <physiologicalReaction direction="left-to-right" evidence="9">
        <dbReference type="Rhea" id="RHEA:24409"/>
    </physiologicalReaction>
</comment>
<feature type="region of interest" description="Disordered" evidence="13">
    <location>
        <begin position="1"/>
        <end position="23"/>
    </location>
</feature>
<evidence type="ECO:0000256" key="8">
    <source>
        <dbReference type="ARBA" id="ARBA00023008"/>
    </source>
</evidence>
<dbReference type="InterPro" id="IPR038371">
    <property type="entry name" value="Cu_polyphenol_OxRdtase_sf"/>
</dbReference>
<dbReference type="PANTHER" id="PTHR30616">
    <property type="entry name" value="UNCHARACTERIZED PROTEIN YFIH"/>
    <property type="match status" value="1"/>
</dbReference>
<evidence type="ECO:0000256" key="11">
    <source>
        <dbReference type="ARBA" id="ARBA00049893"/>
    </source>
</evidence>
<keyword evidence="7" id="KW-0862">Zinc</keyword>
<dbReference type="CDD" id="cd16833">
    <property type="entry name" value="YfiH"/>
    <property type="match status" value="1"/>
</dbReference>
<dbReference type="GO" id="GO:0005507">
    <property type="term" value="F:copper ion binding"/>
    <property type="evidence" value="ECO:0007669"/>
    <property type="project" value="TreeGrafter"/>
</dbReference>
<evidence type="ECO:0000256" key="3">
    <source>
        <dbReference type="ARBA" id="ARBA00007353"/>
    </source>
</evidence>
<sequence>MPVLVTSRGGGTSGPPYTGLNLGDHVGDEPAAVAENRRLVVSRIGRPVQFMRQVHGAQVSLVREAGPPPEADAMVTDVAGVALAVLVADCVPVMFESPAAVGVAHAGRQGMASGVLAATLAAFDELGVDRGTLRVTLGPAICAHCYEVPALMRSDVERVVPGSAATTRAGTPSLDLRAGLRGQLAAAGVGAVTVSDRCSAESDDLFSYRRDGRTGRFAGLAWLA</sequence>
<dbReference type="NCBIfam" id="TIGR00726">
    <property type="entry name" value="peptidoglycan editing factor PgeF"/>
    <property type="match status" value="1"/>
</dbReference>
<keyword evidence="8" id="KW-0186">Copper</keyword>
<evidence type="ECO:0000256" key="9">
    <source>
        <dbReference type="ARBA" id="ARBA00047989"/>
    </source>
</evidence>
<evidence type="ECO:0000313" key="15">
    <source>
        <dbReference type="Proteomes" id="UP000179627"/>
    </source>
</evidence>
<name>A0A1S1R8D1_9ACTN</name>
<keyword evidence="5" id="KW-0479">Metal-binding</keyword>
<evidence type="ECO:0000256" key="10">
    <source>
        <dbReference type="ARBA" id="ARBA00048968"/>
    </source>
</evidence>
<dbReference type="Pfam" id="PF02578">
    <property type="entry name" value="Cu-oxidase_4"/>
    <property type="match status" value="1"/>
</dbReference>
<organism evidence="14 15">
    <name type="scientific">Parafrankia colletiae</name>
    <dbReference type="NCBI Taxonomy" id="573497"/>
    <lineage>
        <taxon>Bacteria</taxon>
        <taxon>Bacillati</taxon>
        <taxon>Actinomycetota</taxon>
        <taxon>Actinomycetes</taxon>
        <taxon>Frankiales</taxon>
        <taxon>Frankiaceae</taxon>
        <taxon>Parafrankia</taxon>
    </lineage>
</organism>
<dbReference type="Proteomes" id="UP000179627">
    <property type="component" value="Unassembled WGS sequence"/>
</dbReference>
<evidence type="ECO:0000256" key="6">
    <source>
        <dbReference type="ARBA" id="ARBA00022801"/>
    </source>
</evidence>
<evidence type="ECO:0000256" key="12">
    <source>
        <dbReference type="RuleBase" id="RU361274"/>
    </source>
</evidence>
<comment type="catalytic activity">
    <reaction evidence="1">
        <text>inosine + phosphate = alpha-D-ribose 1-phosphate + hypoxanthine</text>
        <dbReference type="Rhea" id="RHEA:27646"/>
        <dbReference type="ChEBI" id="CHEBI:17368"/>
        <dbReference type="ChEBI" id="CHEBI:17596"/>
        <dbReference type="ChEBI" id="CHEBI:43474"/>
        <dbReference type="ChEBI" id="CHEBI:57720"/>
        <dbReference type="EC" id="2.4.2.1"/>
    </reaction>
    <physiologicalReaction direction="left-to-right" evidence="1">
        <dbReference type="Rhea" id="RHEA:27647"/>
    </physiologicalReaction>
</comment>
<comment type="catalytic activity">
    <reaction evidence="11">
        <text>S-methyl-5'-thioadenosine + phosphate = 5-(methylsulfanyl)-alpha-D-ribose 1-phosphate + adenine</text>
        <dbReference type="Rhea" id="RHEA:11852"/>
        <dbReference type="ChEBI" id="CHEBI:16708"/>
        <dbReference type="ChEBI" id="CHEBI:17509"/>
        <dbReference type="ChEBI" id="CHEBI:43474"/>
        <dbReference type="ChEBI" id="CHEBI:58533"/>
        <dbReference type="EC" id="2.4.2.28"/>
    </reaction>
    <physiologicalReaction direction="left-to-right" evidence="11">
        <dbReference type="Rhea" id="RHEA:11853"/>
    </physiologicalReaction>
</comment>
<evidence type="ECO:0000256" key="2">
    <source>
        <dbReference type="ARBA" id="ARBA00003215"/>
    </source>
</evidence>